<evidence type="ECO:0000256" key="4">
    <source>
        <dbReference type="ARBA" id="ARBA00022840"/>
    </source>
</evidence>
<dbReference type="InterPro" id="IPR014001">
    <property type="entry name" value="Helicase_ATP-bd"/>
</dbReference>
<dbReference type="Pfam" id="PF00271">
    <property type="entry name" value="Helicase_C"/>
    <property type="match status" value="1"/>
</dbReference>
<evidence type="ECO:0000259" key="5">
    <source>
        <dbReference type="PROSITE" id="PS51192"/>
    </source>
</evidence>
<dbReference type="SMART" id="SM00487">
    <property type="entry name" value="DEXDc"/>
    <property type="match status" value="1"/>
</dbReference>
<dbReference type="Proteomes" id="UP000324832">
    <property type="component" value="Unassembled WGS sequence"/>
</dbReference>
<dbReference type="Gene3D" id="3.40.50.300">
    <property type="entry name" value="P-loop containing nucleotide triphosphate hydrolases"/>
    <property type="match status" value="2"/>
</dbReference>
<dbReference type="GO" id="GO:0002151">
    <property type="term" value="F:G-quadruplex RNA binding"/>
    <property type="evidence" value="ECO:0007669"/>
    <property type="project" value="TreeGrafter"/>
</dbReference>
<dbReference type="SMART" id="SM00847">
    <property type="entry name" value="HA2"/>
    <property type="match status" value="1"/>
</dbReference>
<dbReference type="InterPro" id="IPR002464">
    <property type="entry name" value="DNA/RNA_helicase_DEAH_CS"/>
</dbReference>
<dbReference type="PROSITE" id="PS51194">
    <property type="entry name" value="HELICASE_CTER"/>
    <property type="match status" value="1"/>
</dbReference>
<dbReference type="PROSITE" id="PS00690">
    <property type="entry name" value="DEAH_ATP_HELICASE"/>
    <property type="match status" value="1"/>
</dbReference>
<feature type="domain" description="Helicase C-terminal" evidence="6">
    <location>
        <begin position="550"/>
        <end position="722"/>
    </location>
</feature>
<dbReference type="CDD" id="cd18791">
    <property type="entry name" value="SF2_C_RHA"/>
    <property type="match status" value="1"/>
</dbReference>
<keyword evidence="8" id="KW-1185">Reference proteome</keyword>
<dbReference type="PROSITE" id="PS51192">
    <property type="entry name" value="HELICASE_ATP_BIND_1"/>
    <property type="match status" value="1"/>
</dbReference>
<reference evidence="7 8" key="1">
    <citation type="submission" date="2017-07" db="EMBL/GenBank/DDBJ databases">
        <authorList>
            <person name="Talla V."/>
            <person name="Backstrom N."/>
        </authorList>
    </citation>
    <scope>NUCLEOTIDE SEQUENCE [LARGE SCALE GENOMIC DNA]</scope>
</reference>
<proteinExistence type="predicted"/>
<dbReference type="SMART" id="SM00490">
    <property type="entry name" value="HELICc"/>
    <property type="match status" value="1"/>
</dbReference>
<dbReference type="GO" id="GO:0016787">
    <property type="term" value="F:hydrolase activity"/>
    <property type="evidence" value="ECO:0007669"/>
    <property type="project" value="UniProtKB-KW"/>
</dbReference>
<dbReference type="Pfam" id="PF00270">
    <property type="entry name" value="DEAD"/>
    <property type="match status" value="1"/>
</dbReference>
<evidence type="ECO:0000313" key="7">
    <source>
        <dbReference type="EMBL" id="VVC99390.1"/>
    </source>
</evidence>
<gene>
    <name evidence="7" type="ORF">LSINAPIS_LOCUS10280</name>
</gene>
<dbReference type="Gene3D" id="3.30.160.20">
    <property type="match status" value="1"/>
</dbReference>
<accession>A0A5E4QPX4</accession>
<dbReference type="GO" id="GO:0005524">
    <property type="term" value="F:ATP binding"/>
    <property type="evidence" value="ECO:0007669"/>
    <property type="project" value="UniProtKB-KW"/>
</dbReference>
<dbReference type="SUPFAM" id="SSF52540">
    <property type="entry name" value="P-loop containing nucleoside triphosphate hydrolases"/>
    <property type="match status" value="1"/>
</dbReference>
<keyword evidence="1" id="KW-0547">Nucleotide-binding</keyword>
<dbReference type="PANTHER" id="PTHR18934">
    <property type="entry name" value="ATP-DEPENDENT RNA HELICASE"/>
    <property type="match status" value="1"/>
</dbReference>
<dbReference type="AlphaFoldDB" id="A0A5E4QPX4"/>
<dbReference type="InterPro" id="IPR027417">
    <property type="entry name" value="P-loop_NTPase"/>
</dbReference>
<protein>
    <recommendedName>
        <fullName evidence="9">RNA helicase</fullName>
    </recommendedName>
</protein>
<dbReference type="GO" id="GO:0003724">
    <property type="term" value="F:RNA helicase activity"/>
    <property type="evidence" value="ECO:0007669"/>
    <property type="project" value="TreeGrafter"/>
</dbReference>
<organism evidence="7 8">
    <name type="scientific">Leptidea sinapis</name>
    <dbReference type="NCBI Taxonomy" id="189913"/>
    <lineage>
        <taxon>Eukaryota</taxon>
        <taxon>Metazoa</taxon>
        <taxon>Ecdysozoa</taxon>
        <taxon>Arthropoda</taxon>
        <taxon>Hexapoda</taxon>
        <taxon>Insecta</taxon>
        <taxon>Pterygota</taxon>
        <taxon>Neoptera</taxon>
        <taxon>Endopterygota</taxon>
        <taxon>Lepidoptera</taxon>
        <taxon>Glossata</taxon>
        <taxon>Ditrysia</taxon>
        <taxon>Papilionoidea</taxon>
        <taxon>Pieridae</taxon>
        <taxon>Dismorphiinae</taxon>
        <taxon>Leptidea</taxon>
    </lineage>
</organism>
<evidence type="ECO:0000256" key="3">
    <source>
        <dbReference type="ARBA" id="ARBA00022806"/>
    </source>
</evidence>
<keyword evidence="2" id="KW-0378">Hydrolase</keyword>
<dbReference type="InterPro" id="IPR001650">
    <property type="entry name" value="Helicase_C-like"/>
</dbReference>
<dbReference type="EMBL" id="FZQP02004111">
    <property type="protein sequence ID" value="VVC99390.1"/>
    <property type="molecule type" value="Genomic_DNA"/>
</dbReference>
<evidence type="ECO:0000259" key="6">
    <source>
        <dbReference type="PROSITE" id="PS51194"/>
    </source>
</evidence>
<evidence type="ECO:0000256" key="1">
    <source>
        <dbReference type="ARBA" id="ARBA00022741"/>
    </source>
</evidence>
<evidence type="ECO:0000313" key="8">
    <source>
        <dbReference type="Proteomes" id="UP000324832"/>
    </source>
</evidence>
<feature type="non-terminal residue" evidence="7">
    <location>
        <position position="1"/>
    </location>
</feature>
<dbReference type="InterPro" id="IPR011545">
    <property type="entry name" value="DEAD/DEAH_box_helicase_dom"/>
</dbReference>
<dbReference type="PANTHER" id="PTHR18934:SF257">
    <property type="entry name" value="ATP-DEPENDENT RNA HELICASE DHX30"/>
    <property type="match status" value="1"/>
</dbReference>
<dbReference type="GO" id="GO:0003678">
    <property type="term" value="F:DNA helicase activity"/>
    <property type="evidence" value="ECO:0007669"/>
    <property type="project" value="TreeGrafter"/>
</dbReference>
<dbReference type="GO" id="GO:0005737">
    <property type="term" value="C:cytoplasm"/>
    <property type="evidence" value="ECO:0007669"/>
    <property type="project" value="TreeGrafter"/>
</dbReference>
<sequence>NIVQSSLQLQCKLKLVEKVKLLHNTFKLKLNKMFLRKILLSSSLYYSQRGAQILNICRLCSNYDHIRLRAPQHQRYLSYLVHKKYYSKSLDNNLLKDERSQSEKELNNIKQLFSSPRVTLNELATKIPDKMIDVQYKQTQVLIKGSKKKVAQNDWSCTYLFLWPEKMKFESSAVSKRQAAEKAAIQALHWLYISGRIDKQGNPIYKQDVLEQIRSTLNTPLHITISEKSIERIDKIWNEYQGGIKNVYESTLKEASERSYNFPIAVQKDSTIDDVDGCEGLIENADETSTPDFRTQAHPVFGKTIEPPSLTALSRRERNLQATFERYDETLTPLPIDEYADQINSTISESRVAVIVGAAGCGKSTRVPAAILRHCGARSTILVSEPRRVAAVGLAQRVADELAEGVGETVGYQVRLHSRCPRPPGGAILYCTSGVLLRRLQFNPGLSGCSHVLIDEAHERDVNTDVTLLLLRRALYLNPNLNIVVMSATLDTQVFTKYFNDCPVIEVPGRTFPIQESYIDDLESKFKIKLPHAKENCMKIDGKPMIDCQEVAELIKAVDRNGTDGAILVFLPGWAEIKQTKQTLDEIYSKSNLHVILPVHSRLSTTEQAKMFSKPAPGIRKIVLSTNIAETSVTIPDAVHVIDTGAHKENTLKQGSGTASLETVWVSKAGAKQRSGRAGRVQPGFCYKMYTKEKEENFAPYTTPEILRVPLDQTVLDCKSYAPDEKAESFLSQLPQPPSKNAVRFAVNDLIDLGALSNTERLTRVGRLITSLKMSPRLARAVLHAAIIGNILAATNVATMCGDNVEIFHNPADRREEIRSIKRKFNETSDHAALHWIQEEYERKLEGDQPGDFSEVESWCRNLGLRKERLAFVKSLSNLHLQNVLGCGLLEEKPDVEELNRYSDIDELTSAVLLSGSNSLLSTRKYVRTKGKLRTTVELYTTGGERAHVGSDSVNHNVTKNHHPALLTYCGGYHSPERRALVLYNTSRLTPHAVLLFSMGHVYDTKSNEEDATADLYVQRHKLKMEIPRSQASHMLQIREMLWKTLEYNLERDVRSISYDELSDTSAFKKKLIKTVARILVEANTDYIENNKRDADVR</sequence>
<name>A0A5E4QPX4_9NEOP</name>
<dbReference type="Gene3D" id="1.20.120.1080">
    <property type="match status" value="1"/>
</dbReference>
<evidence type="ECO:0008006" key="9">
    <source>
        <dbReference type="Google" id="ProtNLM"/>
    </source>
</evidence>
<keyword evidence="4" id="KW-0067">ATP-binding</keyword>
<evidence type="ECO:0000256" key="2">
    <source>
        <dbReference type="ARBA" id="ARBA00022801"/>
    </source>
</evidence>
<dbReference type="GO" id="GO:0005634">
    <property type="term" value="C:nucleus"/>
    <property type="evidence" value="ECO:0007669"/>
    <property type="project" value="TreeGrafter"/>
</dbReference>
<dbReference type="InterPro" id="IPR007502">
    <property type="entry name" value="Helicase-assoc_dom"/>
</dbReference>
<feature type="domain" description="Helicase ATP-binding" evidence="5">
    <location>
        <begin position="344"/>
        <end position="508"/>
    </location>
</feature>
<keyword evidence="3" id="KW-0347">Helicase</keyword>